<dbReference type="EMBL" id="JAACJS010000015">
    <property type="protein sequence ID" value="NCI50827.1"/>
    <property type="molecule type" value="Genomic_DNA"/>
</dbReference>
<keyword evidence="1" id="KW-0812">Transmembrane</keyword>
<sequence length="227" mass="25668">MALKNEQRNILLRMHPLHRIALSLVLTAAAYFLLPKEDMKTMVVAMILWVVFSFSYIITNWIVIFTRPVPEIRKKAMSDDGSAPFVFFMVLIACFASMFTVLLLMISRNGQTNSQPLSIVASITGMLLSWVLVHTIFTFHYAHEYYDSDGDEKTKIAGGLEFPGSEKPDYVDFAYFSFVIGCTFQVSDVEISSRKIRRIVLLHGLISFALNTFVVALTINFVGSLMN</sequence>
<feature type="transmembrane region" description="Helical" evidence="1">
    <location>
        <begin position="46"/>
        <end position="65"/>
    </location>
</feature>
<keyword evidence="3" id="KW-1185">Reference proteome</keyword>
<feature type="transmembrane region" description="Helical" evidence="1">
    <location>
        <begin position="199"/>
        <end position="222"/>
    </location>
</feature>
<evidence type="ECO:0000313" key="2">
    <source>
        <dbReference type="EMBL" id="NCI50827.1"/>
    </source>
</evidence>
<dbReference type="Pfam" id="PF07077">
    <property type="entry name" value="DUF1345"/>
    <property type="match status" value="1"/>
</dbReference>
<feature type="transmembrane region" description="Helical" evidence="1">
    <location>
        <begin position="170"/>
        <end position="187"/>
    </location>
</feature>
<keyword evidence="1" id="KW-1133">Transmembrane helix</keyword>
<organism evidence="2 3">
    <name type="scientific">Sediminibacterium roseum</name>
    <dbReference type="NCBI Taxonomy" id="1978412"/>
    <lineage>
        <taxon>Bacteria</taxon>
        <taxon>Pseudomonadati</taxon>
        <taxon>Bacteroidota</taxon>
        <taxon>Chitinophagia</taxon>
        <taxon>Chitinophagales</taxon>
        <taxon>Chitinophagaceae</taxon>
        <taxon>Sediminibacterium</taxon>
    </lineage>
</organism>
<feature type="transmembrane region" description="Helical" evidence="1">
    <location>
        <begin position="117"/>
        <end position="142"/>
    </location>
</feature>
<dbReference type="InterPro" id="IPR009781">
    <property type="entry name" value="DUF1345"/>
</dbReference>
<name>A0ABW9ZWW7_9BACT</name>
<proteinExistence type="predicted"/>
<protein>
    <submittedName>
        <fullName evidence="2">DUF1345 domain-containing protein</fullName>
    </submittedName>
</protein>
<feature type="transmembrane region" description="Helical" evidence="1">
    <location>
        <begin position="16"/>
        <end position="34"/>
    </location>
</feature>
<gene>
    <name evidence="2" type="ORF">GWC95_12885</name>
</gene>
<keyword evidence="1" id="KW-0472">Membrane</keyword>
<evidence type="ECO:0000313" key="3">
    <source>
        <dbReference type="Proteomes" id="UP000753802"/>
    </source>
</evidence>
<accession>A0ABW9ZWW7</accession>
<comment type="caution">
    <text evidence="2">The sequence shown here is derived from an EMBL/GenBank/DDBJ whole genome shotgun (WGS) entry which is preliminary data.</text>
</comment>
<evidence type="ECO:0000256" key="1">
    <source>
        <dbReference type="SAM" id="Phobius"/>
    </source>
</evidence>
<dbReference type="RefSeq" id="WP_161819134.1">
    <property type="nucleotide sequence ID" value="NZ_JAACJS010000015.1"/>
</dbReference>
<feature type="transmembrane region" description="Helical" evidence="1">
    <location>
        <begin position="85"/>
        <end position="105"/>
    </location>
</feature>
<reference evidence="2 3" key="1">
    <citation type="submission" date="2020-01" db="EMBL/GenBank/DDBJ databases">
        <title>Genome analysis.</title>
        <authorList>
            <person name="Wu S."/>
            <person name="Wang G."/>
        </authorList>
    </citation>
    <scope>NUCLEOTIDE SEQUENCE [LARGE SCALE GENOMIC DNA]</scope>
    <source>
        <strain evidence="2 3">SYL130</strain>
    </source>
</reference>
<dbReference type="Proteomes" id="UP000753802">
    <property type="component" value="Unassembled WGS sequence"/>
</dbReference>